<dbReference type="Gene3D" id="2.60.40.3760">
    <property type="match status" value="8"/>
</dbReference>
<accession>A0A6N7X595</accession>
<evidence type="ECO:0000313" key="6">
    <source>
        <dbReference type="Proteomes" id="UP001212085"/>
    </source>
</evidence>
<dbReference type="AlphaFoldDB" id="A0A6N7X595"/>
<keyword evidence="2" id="KW-0732">Signal</keyword>
<feature type="compositionally biased region" description="Basic and acidic residues" evidence="1">
    <location>
        <begin position="140"/>
        <end position="153"/>
    </location>
</feature>
<dbReference type="RefSeq" id="WP_154454608.1">
    <property type="nucleotide sequence ID" value="NZ_CP114883.1"/>
</dbReference>
<feature type="compositionally biased region" description="Basic and acidic residues" evidence="1">
    <location>
        <begin position="101"/>
        <end position="115"/>
    </location>
</feature>
<organism evidence="3 5">
    <name type="scientific">Streptococcus alactolyticus</name>
    <dbReference type="NCBI Taxonomy" id="29389"/>
    <lineage>
        <taxon>Bacteria</taxon>
        <taxon>Bacillati</taxon>
        <taxon>Bacillota</taxon>
        <taxon>Bacilli</taxon>
        <taxon>Lactobacillales</taxon>
        <taxon>Streptococcaceae</taxon>
        <taxon>Streptococcus</taxon>
    </lineage>
</organism>
<dbReference type="Pfam" id="PF08481">
    <property type="entry name" value="GBS_Bsp-like"/>
    <property type="match status" value="8"/>
</dbReference>
<gene>
    <name evidence="3" type="ORF">FYJ82_03200</name>
    <name evidence="4" type="ORF">O6R09_05555</name>
</gene>
<evidence type="ECO:0000256" key="2">
    <source>
        <dbReference type="SAM" id="SignalP"/>
    </source>
</evidence>
<feature type="signal peptide" evidence="2">
    <location>
        <begin position="1"/>
        <end position="29"/>
    </location>
</feature>
<dbReference type="EMBL" id="VUNP01000009">
    <property type="protein sequence ID" value="MST53442.1"/>
    <property type="molecule type" value="Genomic_DNA"/>
</dbReference>
<dbReference type="Gene3D" id="3.90.70.10">
    <property type="entry name" value="Cysteine proteinases"/>
    <property type="match status" value="1"/>
</dbReference>
<keyword evidence="6" id="KW-1185">Reference proteome</keyword>
<evidence type="ECO:0000313" key="4">
    <source>
        <dbReference type="EMBL" id="WBB05766.1"/>
    </source>
</evidence>
<proteinExistence type="predicted"/>
<feature type="chain" id="PRO_5038874781" evidence="2">
    <location>
        <begin position="30"/>
        <end position="1138"/>
    </location>
</feature>
<feature type="region of interest" description="Disordered" evidence="1">
    <location>
        <begin position="68"/>
        <end position="198"/>
    </location>
</feature>
<reference evidence="3 5" key="1">
    <citation type="submission" date="2019-08" db="EMBL/GenBank/DDBJ databases">
        <title>In-depth cultivation of the pig gut microbiome towards novel bacterial diversity and tailored functional studies.</title>
        <authorList>
            <person name="Wylensek D."/>
            <person name="Hitch T.C.A."/>
            <person name="Clavel T."/>
        </authorList>
    </citation>
    <scope>NUCLEOTIDE SEQUENCE [LARGE SCALE GENOMIC DNA]</scope>
    <source>
        <strain evidence="3 5">BL-178-WT-3A</strain>
    </source>
</reference>
<reference evidence="4 6" key="2">
    <citation type="submission" date="2022-12" db="EMBL/GenBank/DDBJ databases">
        <title>Streptococcus alactolyticus LGM, complete genome.</title>
        <authorList>
            <person name="Liu Z."/>
            <person name="Mu C."/>
            <person name="Zhu W."/>
        </authorList>
    </citation>
    <scope>NUCLEOTIDE SEQUENCE [LARGE SCALE GENOMIC DNA]</scope>
    <source>
        <strain evidence="4 6">LGM</strain>
    </source>
</reference>
<protein>
    <submittedName>
        <fullName evidence="3">Cell surface protein</fullName>
    </submittedName>
    <submittedName>
        <fullName evidence="4">GBS Bsp-like repeat-containing protein</fullName>
    </submittedName>
</protein>
<name>A0A6N7X595_STRAY</name>
<dbReference type="Proteomes" id="UP000471052">
    <property type="component" value="Unassembled WGS sequence"/>
</dbReference>
<dbReference type="InterPro" id="IPR013688">
    <property type="entry name" value="GBS_Bsp-like"/>
</dbReference>
<dbReference type="EMBL" id="CP114883">
    <property type="protein sequence ID" value="WBB05766.1"/>
    <property type="molecule type" value="Genomic_DNA"/>
</dbReference>
<evidence type="ECO:0000313" key="5">
    <source>
        <dbReference type="Proteomes" id="UP000471052"/>
    </source>
</evidence>
<dbReference type="Proteomes" id="UP001212085">
    <property type="component" value="Chromosome"/>
</dbReference>
<evidence type="ECO:0000313" key="3">
    <source>
        <dbReference type="EMBL" id="MST53442.1"/>
    </source>
</evidence>
<dbReference type="OrthoDB" id="3186156at2"/>
<evidence type="ECO:0000256" key="1">
    <source>
        <dbReference type="SAM" id="MobiDB-lite"/>
    </source>
</evidence>
<sequence>MRVKGHGTIKKSKAYGTIGTLLLSGVALATLSVGTTSVSADETVVETHQVDQLTTDNLQHLDQTVIDDNESSSAELPTPSPEEELSNSNGQSSNASEGSETEEHQHLTEESKQPDDLGEADTESVEKNDTVETDIPLDTPKTDDLDSNMKTEEEGNSSQKEDSVDENGNQEVEDSSNQNQVDTTETPDKDSAGATGSATQEVTSVTLGSNGFQIQYNQAISAGSKIMFAVWSQVNGQDDLIWYTADSTGKVVAKYTGSYGTYYVHTYQNVNGKMIGLNGTSIDIPKPSATVSVKQQTETTYQVTVDNVPAYITSIVLPTWTEANGQDDIIWYQTTKNGTTSYTAIISVAKHYLESGKYNVHVYGTSAVTNALVGLTGTTFTNDYQFGDVTVDATLGQNGIVLTMPSDVAQGLTVQHAVWSTTNGQDDLVWYRANASGQTVAKYTGDYGTYLIHTYAVIHGKMVCINATSIEVPKPQVNATITKESPTTYKVTVTGVPVYIDSVQVPTWTEANGQDDIQWYTATKASDGSYYVIFSEATHNLEAGKYNVHVYGHSNVTNSLIGLLGTSVTSDYHFGDVTVNATLGQNGIVLTMPSDVAQGLTVQHAVWSTTNGQDDLVWYRANTSGQTVAKYTGDYGTYLIHTYAVIHGKMVCINATSIEVPKPNVTVTLEKVSDTSAKVTVTNVPVYITGISLPIWTEASGQDDIKWYSATKQADGSYSYTFYAKDHGFESGHYNVHVYGHSNVTNSFVGLSGSNGIDLIFNQSLTKPTVTVQNHNSTQGTLQVVISETETSKNIGSVQVAAWSDAEQKNLHWYGSSSIVNGKVVITVDEKYHHNITGDYTVHVYVKTTDGEVIGYNLGTYAFNNTQTTSATTTTYKGTGVYGITVSGVYSNGTIKYAVWSDTNGQDDIRWYDATTVGTTATGLLNVANHSGTGTYHIHVYQSDNGKMFFLNSTSFTVKRTNYDTPYYNQRDPRWGNTHYGYYTMASTGCAPTALSMVFSSLTGTTVLPTDVATYLYNETVEFNRGSEGTTGRGVLMASNKWQFSATVLSSSNSLAAVLQEGHHVVAAVQQNKFSPWGWGTSHEIVLKGYSNGMTYVLDPYNSANNGWYPIQALWNEQSTQYGDIAGLGAPFVKITDV</sequence>
<feature type="compositionally biased region" description="Polar residues" evidence="1">
    <location>
        <begin position="166"/>
        <end position="184"/>
    </location>
</feature>